<dbReference type="AlphaFoldDB" id="A0A915Q0I4"/>
<dbReference type="WBParaSite" id="sdigi.contig69.g3547.t1">
    <property type="protein sequence ID" value="sdigi.contig69.g3547.t1"/>
    <property type="gene ID" value="sdigi.contig69.g3547"/>
</dbReference>
<evidence type="ECO:0000313" key="1">
    <source>
        <dbReference type="Proteomes" id="UP000887581"/>
    </source>
</evidence>
<protein>
    <submittedName>
        <fullName evidence="2">Uncharacterized protein</fullName>
    </submittedName>
</protein>
<organism evidence="1 2">
    <name type="scientific">Setaria digitata</name>
    <dbReference type="NCBI Taxonomy" id="48799"/>
    <lineage>
        <taxon>Eukaryota</taxon>
        <taxon>Metazoa</taxon>
        <taxon>Ecdysozoa</taxon>
        <taxon>Nematoda</taxon>
        <taxon>Chromadorea</taxon>
        <taxon>Rhabditida</taxon>
        <taxon>Spirurina</taxon>
        <taxon>Spiruromorpha</taxon>
        <taxon>Filarioidea</taxon>
        <taxon>Setariidae</taxon>
        <taxon>Setaria</taxon>
    </lineage>
</organism>
<dbReference type="Proteomes" id="UP000887581">
    <property type="component" value="Unplaced"/>
</dbReference>
<sequence length="168" mass="19316">MHDILPRFGRIQCYNTTRGKFAQMKKIMLNSRRKRKMFTIVVEESSKQKSQHNGMERLVKAILYYDKSVVNAGILGTRNSRAVCTAVWEIEGKRPSTQTGKRRRAEQTWAEEGKKGDCLLSSEQTTADAADGQRNRVIITLRWSFKLSTGNCNSSHLQNESDRYQQLE</sequence>
<reference evidence="2" key="1">
    <citation type="submission" date="2022-11" db="UniProtKB">
        <authorList>
            <consortium name="WormBaseParasite"/>
        </authorList>
    </citation>
    <scope>IDENTIFICATION</scope>
</reference>
<keyword evidence="1" id="KW-1185">Reference proteome</keyword>
<proteinExistence type="predicted"/>
<accession>A0A915Q0I4</accession>
<name>A0A915Q0I4_9BILA</name>
<evidence type="ECO:0000313" key="2">
    <source>
        <dbReference type="WBParaSite" id="sdigi.contig69.g3547.t1"/>
    </source>
</evidence>